<dbReference type="PANTHER" id="PTHR30349">
    <property type="entry name" value="PHAGE INTEGRASE-RELATED"/>
    <property type="match status" value="1"/>
</dbReference>
<proteinExistence type="predicted"/>
<dbReference type="InterPro" id="IPR013762">
    <property type="entry name" value="Integrase-like_cat_sf"/>
</dbReference>
<dbReference type="GO" id="GO:0006310">
    <property type="term" value="P:DNA recombination"/>
    <property type="evidence" value="ECO:0007669"/>
    <property type="project" value="UniProtKB-KW"/>
</dbReference>
<dbReference type="GO" id="GO:0003677">
    <property type="term" value="F:DNA binding"/>
    <property type="evidence" value="ECO:0007669"/>
    <property type="project" value="InterPro"/>
</dbReference>
<dbReference type="PROSITE" id="PS51898">
    <property type="entry name" value="TYR_RECOMBINASE"/>
    <property type="match status" value="1"/>
</dbReference>
<evidence type="ECO:0000313" key="3">
    <source>
        <dbReference type="EMBL" id="ACQ51537.1"/>
    </source>
</evidence>
<dbReference type="Proteomes" id="UP000002333">
    <property type="component" value="Chromosome"/>
</dbReference>
<dbReference type="EMBL" id="CP001083">
    <property type="protein sequence ID" value="ACQ51537.1"/>
    <property type="molecule type" value="Genomic_DNA"/>
</dbReference>
<dbReference type="InterPro" id="IPR050090">
    <property type="entry name" value="Tyrosine_recombinase_XerCD"/>
</dbReference>
<dbReference type="InterPro" id="IPR011010">
    <property type="entry name" value="DNA_brk_join_enz"/>
</dbReference>
<dbReference type="InterPro" id="IPR002104">
    <property type="entry name" value="Integrase_catalytic"/>
</dbReference>
<organism evidence="3 4">
    <name type="scientific">Clostridium botulinum (strain 657 / Type Ba4)</name>
    <dbReference type="NCBI Taxonomy" id="515621"/>
    <lineage>
        <taxon>Bacteria</taxon>
        <taxon>Bacillati</taxon>
        <taxon>Bacillota</taxon>
        <taxon>Clostridia</taxon>
        <taxon>Eubacteriales</taxon>
        <taxon>Clostridiaceae</taxon>
        <taxon>Clostridium</taxon>
    </lineage>
</organism>
<dbReference type="Pfam" id="PF00589">
    <property type="entry name" value="Phage_integrase"/>
    <property type="match status" value="1"/>
</dbReference>
<accession>A0A3F2ZY69</accession>
<evidence type="ECO:0000256" key="1">
    <source>
        <dbReference type="ARBA" id="ARBA00023172"/>
    </source>
</evidence>
<dbReference type="SUPFAM" id="SSF56349">
    <property type="entry name" value="DNA breaking-rejoining enzymes"/>
    <property type="match status" value="1"/>
</dbReference>
<evidence type="ECO:0000313" key="4">
    <source>
        <dbReference type="Proteomes" id="UP000002333"/>
    </source>
</evidence>
<dbReference type="GO" id="GO:0015074">
    <property type="term" value="P:DNA integration"/>
    <property type="evidence" value="ECO:0007669"/>
    <property type="project" value="InterPro"/>
</dbReference>
<reference evidence="3 4" key="1">
    <citation type="journal article" date="2007" name="PLoS ONE">
        <title>Analysis of the neurotoxin complex genes in Clostridium botulinum A1-A4 and B1 strains: BoNT/A3, /Ba4 and /B1 clusters are located within plasmids.</title>
        <authorList>
            <person name="Smith T.J."/>
            <person name="Hill K.K."/>
            <person name="Foley B.T."/>
            <person name="Detter J.C."/>
            <person name="Munk A.C."/>
            <person name="Bruce D.C."/>
            <person name="Doggett N.A."/>
            <person name="Smith L.A."/>
            <person name="Marks J.D."/>
            <person name="Xie G."/>
            <person name="Brettin T.S."/>
        </authorList>
    </citation>
    <scope>NUCLEOTIDE SEQUENCE [LARGE SCALE GENOMIC DNA]</scope>
    <source>
        <strain evidence="4">657 / Type Ba4</strain>
    </source>
</reference>
<dbReference type="CDD" id="cd01192">
    <property type="entry name" value="INT_C_like_3"/>
    <property type="match status" value="1"/>
</dbReference>
<feature type="domain" description="Tyr recombinase" evidence="2">
    <location>
        <begin position="4"/>
        <end position="177"/>
    </location>
</feature>
<dbReference type="PANTHER" id="PTHR30349:SF82">
    <property type="entry name" value="INTEGRASE_RECOMBINASE YOEC-RELATED"/>
    <property type="match status" value="1"/>
</dbReference>
<keyword evidence="1" id="KW-0233">DNA recombination</keyword>
<name>A0A3F2ZY69_CLOB6</name>
<protein>
    <submittedName>
        <fullName evidence="3">Site-specific recombinase, phage integrase family</fullName>
    </submittedName>
</protein>
<gene>
    <name evidence="3" type="ordered locus">CLJ_B1392</name>
</gene>
<dbReference type="RefSeq" id="WP_012720408.1">
    <property type="nucleotide sequence ID" value="NC_012658.1"/>
</dbReference>
<evidence type="ECO:0000259" key="2">
    <source>
        <dbReference type="PROSITE" id="PS51898"/>
    </source>
</evidence>
<sequence>MNFVEPIRDTQKVRDIQEYLKRTNERNYILFITGVYTGLRISDILKLKVQDVKGKRFIYLREKKTSKQNIIEINKLLEKEYKWYCSDKELDEYLIKSREGVNKALSRVQAYEIIKNVGKDFGIENLGTHTLRKTFGYHYYKQRKDIGTLMKMFNHSSPSITLRYIGIIQDEMNKARRNFTI</sequence>
<reference evidence="4" key="2">
    <citation type="submission" date="2008-05" db="EMBL/GenBank/DDBJ databases">
        <title>Genome sequence of Clostridium botulinum Ba4 strain 657.</title>
        <authorList>
            <person name="Shrivastava S."/>
            <person name="Brown J.L."/>
            <person name="Bruce D."/>
            <person name="Detter C."/>
            <person name="Munk C."/>
            <person name="Smith L.A."/>
            <person name="Smith T.J."/>
            <person name="Sutton G."/>
            <person name="Brettin T.S."/>
        </authorList>
    </citation>
    <scope>NUCLEOTIDE SEQUENCE [LARGE SCALE GENOMIC DNA]</scope>
    <source>
        <strain evidence="4">657 / Type Ba4</strain>
    </source>
</reference>
<dbReference type="Gene3D" id="1.10.443.10">
    <property type="entry name" value="Intergrase catalytic core"/>
    <property type="match status" value="1"/>
</dbReference>
<dbReference type="AlphaFoldDB" id="A0A3F2ZY69"/>
<dbReference type="KEGG" id="cbi:CLJ_B1392"/>